<dbReference type="STRING" id="1798325.A2834_01225"/>
<dbReference type="PRINTS" id="PR00080">
    <property type="entry name" value="SDRFAMILY"/>
</dbReference>
<comment type="similarity">
    <text evidence="1">Belongs to the short-chain dehydrogenases/reductases (SDR) family.</text>
</comment>
<dbReference type="Proteomes" id="UP000179251">
    <property type="component" value="Unassembled WGS sequence"/>
</dbReference>
<dbReference type="PANTHER" id="PTHR42760">
    <property type="entry name" value="SHORT-CHAIN DEHYDROGENASES/REDUCTASES FAMILY MEMBER"/>
    <property type="match status" value="1"/>
</dbReference>
<accession>A0A1F5VJ12</accession>
<comment type="caution">
    <text evidence="3">The sequence shown here is derived from an EMBL/GenBank/DDBJ whole genome shotgun (WGS) entry which is preliminary data.</text>
</comment>
<dbReference type="CDD" id="cd05233">
    <property type="entry name" value="SDR_c"/>
    <property type="match status" value="1"/>
</dbReference>
<evidence type="ECO:0000256" key="1">
    <source>
        <dbReference type="ARBA" id="ARBA00006484"/>
    </source>
</evidence>
<name>A0A1F5VJ12_9BACT</name>
<dbReference type="SUPFAM" id="SSF51735">
    <property type="entry name" value="NAD(P)-binding Rossmann-fold domains"/>
    <property type="match status" value="1"/>
</dbReference>
<dbReference type="EMBL" id="MFHD01000002">
    <property type="protein sequence ID" value="OGF63453.1"/>
    <property type="molecule type" value="Genomic_DNA"/>
</dbReference>
<evidence type="ECO:0000256" key="2">
    <source>
        <dbReference type="ARBA" id="ARBA00023002"/>
    </source>
</evidence>
<reference evidence="3 4" key="1">
    <citation type="journal article" date="2016" name="Nat. Commun.">
        <title>Thousands of microbial genomes shed light on interconnected biogeochemical processes in an aquifer system.</title>
        <authorList>
            <person name="Anantharaman K."/>
            <person name="Brown C.T."/>
            <person name="Hug L.A."/>
            <person name="Sharon I."/>
            <person name="Castelle C.J."/>
            <person name="Probst A.J."/>
            <person name="Thomas B.C."/>
            <person name="Singh A."/>
            <person name="Wilkins M.J."/>
            <person name="Karaoz U."/>
            <person name="Brodie E.L."/>
            <person name="Williams K.H."/>
            <person name="Hubbard S.S."/>
            <person name="Banfield J.F."/>
        </authorList>
    </citation>
    <scope>NUCLEOTIDE SEQUENCE [LARGE SCALE GENOMIC DNA]</scope>
</reference>
<dbReference type="InterPro" id="IPR036291">
    <property type="entry name" value="NAD(P)-bd_dom_sf"/>
</dbReference>
<proteinExistence type="inferred from homology"/>
<dbReference type="Pfam" id="PF13561">
    <property type="entry name" value="adh_short_C2"/>
    <property type="match status" value="1"/>
</dbReference>
<dbReference type="PRINTS" id="PR00081">
    <property type="entry name" value="GDHRDH"/>
</dbReference>
<organism evidence="3 4">
    <name type="scientific">Candidatus Giovannonibacteria bacterium RIFCSPHIGHO2_01_FULL_45_23</name>
    <dbReference type="NCBI Taxonomy" id="1798325"/>
    <lineage>
        <taxon>Bacteria</taxon>
        <taxon>Candidatus Giovannoniibacteriota</taxon>
    </lineage>
</organism>
<dbReference type="PROSITE" id="PS00061">
    <property type="entry name" value="ADH_SHORT"/>
    <property type="match status" value="1"/>
</dbReference>
<keyword evidence="2" id="KW-0560">Oxidoreductase</keyword>
<protein>
    <recommendedName>
        <fullName evidence="5">Short-chain dehydrogenase</fullName>
    </recommendedName>
</protein>
<gene>
    <name evidence="3" type="ORF">A2834_01225</name>
</gene>
<dbReference type="AlphaFoldDB" id="A0A1F5VJ12"/>
<sequence>MAEKTVLITGAAGGIGQAVVKRFAGDKNFKRIVLIDHPSKRERMVYGSVAAKTSAMSCEYSFRYLDLADPSVHQLMAQLAASCKKIDVLVNTAGVAQEFGALIKTDLEKARKVMEINFWGTLQMCYAVLPYMRSAGYGRIVNISSIAARHGDAGNLIYAASKAAIESLTKTLAREATFNKDGAPFDITVNAVAPGIIDTDMAKLLSDKVKEAYSRGNPCGRLGSPEEVAKVIYWLATGAPQYLTGEIIRVDGGFLA</sequence>
<dbReference type="GO" id="GO:0016616">
    <property type="term" value="F:oxidoreductase activity, acting on the CH-OH group of donors, NAD or NADP as acceptor"/>
    <property type="evidence" value="ECO:0007669"/>
    <property type="project" value="TreeGrafter"/>
</dbReference>
<dbReference type="InterPro" id="IPR002347">
    <property type="entry name" value="SDR_fam"/>
</dbReference>
<dbReference type="PANTHER" id="PTHR42760:SF133">
    <property type="entry name" value="3-OXOACYL-[ACYL-CARRIER-PROTEIN] REDUCTASE"/>
    <property type="match status" value="1"/>
</dbReference>
<dbReference type="InterPro" id="IPR020904">
    <property type="entry name" value="Sc_DH/Rdtase_CS"/>
</dbReference>
<dbReference type="Gene3D" id="3.40.50.720">
    <property type="entry name" value="NAD(P)-binding Rossmann-like Domain"/>
    <property type="match status" value="1"/>
</dbReference>
<evidence type="ECO:0000313" key="4">
    <source>
        <dbReference type="Proteomes" id="UP000179251"/>
    </source>
</evidence>
<evidence type="ECO:0008006" key="5">
    <source>
        <dbReference type="Google" id="ProtNLM"/>
    </source>
</evidence>
<evidence type="ECO:0000313" key="3">
    <source>
        <dbReference type="EMBL" id="OGF63453.1"/>
    </source>
</evidence>
<dbReference type="FunFam" id="3.40.50.720:FF:000173">
    <property type="entry name" value="3-oxoacyl-[acyl-carrier protein] reductase"/>
    <property type="match status" value="1"/>
</dbReference>